<dbReference type="Proteomes" id="UP000178606">
    <property type="component" value="Unassembled WGS sequence"/>
</dbReference>
<reference evidence="2 3" key="1">
    <citation type="journal article" date="2016" name="Nat. Commun.">
        <title>Thousands of microbial genomes shed light on interconnected biogeochemical processes in an aquifer system.</title>
        <authorList>
            <person name="Anantharaman K."/>
            <person name="Brown C.T."/>
            <person name="Hug L.A."/>
            <person name="Sharon I."/>
            <person name="Castelle C.J."/>
            <person name="Probst A.J."/>
            <person name="Thomas B.C."/>
            <person name="Singh A."/>
            <person name="Wilkins M.J."/>
            <person name="Karaoz U."/>
            <person name="Brodie E.L."/>
            <person name="Williams K.H."/>
            <person name="Hubbard S.S."/>
            <person name="Banfield J.F."/>
        </authorList>
    </citation>
    <scope>NUCLEOTIDE SEQUENCE [LARGE SCALE GENOMIC DNA]</scope>
    <source>
        <strain evidence="3">RIFCSPLOWO2_12_FULL_64_10</strain>
    </source>
</reference>
<protein>
    <recommendedName>
        <fullName evidence="4">DUF541 domain-containing protein</fullName>
    </recommendedName>
</protein>
<dbReference type="AlphaFoldDB" id="A0A1F6D463"/>
<feature type="chain" id="PRO_5009523685" description="DUF541 domain-containing protein" evidence="1">
    <location>
        <begin position="20"/>
        <end position="265"/>
    </location>
</feature>
<evidence type="ECO:0000313" key="3">
    <source>
        <dbReference type="Proteomes" id="UP000178606"/>
    </source>
</evidence>
<evidence type="ECO:0008006" key="4">
    <source>
        <dbReference type="Google" id="ProtNLM"/>
    </source>
</evidence>
<evidence type="ECO:0000256" key="1">
    <source>
        <dbReference type="SAM" id="SignalP"/>
    </source>
</evidence>
<gene>
    <name evidence="2" type="ORF">A3F84_28650</name>
</gene>
<sequence length="265" mass="29238">MKTYILLALIFLPLLSAEAQELGAQQPLVSDFTGAYTGSESDPPEIIKKKAKQDALSQAAEYGGVFIRQTTKVDKAIVTDDLVEMASASSVRILSIEYEGPVIVPGAGGRTYKCKIKAEVSPTTGEETLRKMLDEMKSGKYDTVIGIRENQWEGDYLYAEGTAVVWEKYPGQNRRNSLLAKAAAKTVALNELASVVAGTQIYGSLKVKDMGFDDQTIQQEVRGFLTEVETVSEENFKNEKGEDTEWKVKVRMPKTVALKILQKKQ</sequence>
<proteinExistence type="predicted"/>
<organism evidence="2 3">
    <name type="scientific">Handelsmanbacteria sp. (strain RIFCSPLOWO2_12_FULL_64_10)</name>
    <dbReference type="NCBI Taxonomy" id="1817868"/>
    <lineage>
        <taxon>Bacteria</taxon>
        <taxon>Candidatus Handelsmaniibacteriota</taxon>
    </lineage>
</organism>
<keyword evidence="1" id="KW-0732">Signal</keyword>
<dbReference type="EMBL" id="MFKF01000047">
    <property type="protein sequence ID" value="OGG56111.1"/>
    <property type="molecule type" value="Genomic_DNA"/>
</dbReference>
<accession>A0A1F6D463</accession>
<name>A0A1F6D463_HANXR</name>
<evidence type="ECO:0000313" key="2">
    <source>
        <dbReference type="EMBL" id="OGG56111.1"/>
    </source>
</evidence>
<feature type="signal peptide" evidence="1">
    <location>
        <begin position="1"/>
        <end position="19"/>
    </location>
</feature>
<comment type="caution">
    <text evidence="2">The sequence shown here is derived from an EMBL/GenBank/DDBJ whole genome shotgun (WGS) entry which is preliminary data.</text>
</comment>